<name>K1RQ99_9ZZZZ</name>
<proteinExistence type="predicted"/>
<sequence>MNYYKRALELKEETIANRRYLHEHAETGLHLENTVEFVMKRLTEYGLNPERCGEGVTALIGQGEPVLLLRADMDALPLTEESGESFS</sequence>
<reference evidence="1" key="1">
    <citation type="journal article" date="2013" name="Environ. Microbiol.">
        <title>Microbiota from the distal guts of lean and obese adolescents exhibit partial functional redundancy besides clear differences in community structure.</title>
        <authorList>
            <person name="Ferrer M."/>
            <person name="Ruiz A."/>
            <person name="Lanza F."/>
            <person name="Haange S.B."/>
            <person name="Oberbach A."/>
            <person name="Till H."/>
            <person name="Bargiela R."/>
            <person name="Campoy C."/>
            <person name="Segura M.T."/>
            <person name="Richter M."/>
            <person name="von Bergen M."/>
            <person name="Seifert J."/>
            <person name="Suarez A."/>
        </authorList>
    </citation>
    <scope>NUCLEOTIDE SEQUENCE</scope>
</reference>
<comment type="caution">
    <text evidence="1">The sequence shown here is derived from an EMBL/GenBank/DDBJ whole genome shotgun (WGS) entry which is preliminary data.</text>
</comment>
<dbReference type="EMBL" id="AJWY01013284">
    <property type="protein sequence ID" value="EKC47533.1"/>
    <property type="molecule type" value="Genomic_DNA"/>
</dbReference>
<dbReference type="InterPro" id="IPR017439">
    <property type="entry name" value="Amidohydrolase"/>
</dbReference>
<evidence type="ECO:0000313" key="1">
    <source>
        <dbReference type="EMBL" id="EKC47533.1"/>
    </source>
</evidence>
<dbReference type="Gene3D" id="3.40.630.10">
    <property type="entry name" value="Zn peptidases"/>
    <property type="match status" value="1"/>
</dbReference>
<organism evidence="1">
    <name type="scientific">human gut metagenome</name>
    <dbReference type="NCBI Taxonomy" id="408170"/>
    <lineage>
        <taxon>unclassified sequences</taxon>
        <taxon>metagenomes</taxon>
        <taxon>organismal metagenomes</taxon>
    </lineage>
</organism>
<accession>K1RQ99</accession>
<gene>
    <name evidence="1" type="ORF">LEA_19325</name>
</gene>
<dbReference type="AlphaFoldDB" id="K1RQ99"/>
<dbReference type="SUPFAM" id="SSF53187">
    <property type="entry name" value="Zn-dependent exopeptidases"/>
    <property type="match status" value="1"/>
</dbReference>
<dbReference type="PANTHER" id="PTHR11014">
    <property type="entry name" value="PEPTIDASE M20 FAMILY MEMBER"/>
    <property type="match status" value="1"/>
</dbReference>
<dbReference type="PANTHER" id="PTHR11014:SF63">
    <property type="entry name" value="METALLOPEPTIDASE, PUTATIVE (AFU_ORTHOLOGUE AFUA_6G09600)-RELATED"/>
    <property type="match status" value="1"/>
</dbReference>
<protein>
    <submittedName>
        <fullName evidence="1">Amidohydrolase</fullName>
    </submittedName>
</protein>
<dbReference type="GO" id="GO:0016787">
    <property type="term" value="F:hydrolase activity"/>
    <property type="evidence" value="ECO:0007669"/>
    <property type="project" value="UniProtKB-KW"/>
</dbReference>
<keyword evidence="1" id="KW-0378">Hydrolase</keyword>